<feature type="transmembrane region" description="Helical" evidence="6">
    <location>
        <begin position="447"/>
        <end position="469"/>
    </location>
</feature>
<comment type="similarity">
    <text evidence="2">Belongs to the major facilitator superfamily. Sugar transporter (TC 2.A.1.1) family.</text>
</comment>
<feature type="transmembrane region" description="Helical" evidence="6">
    <location>
        <begin position="411"/>
        <end position="435"/>
    </location>
</feature>
<feature type="transmembrane region" description="Helical" evidence="6">
    <location>
        <begin position="481"/>
        <end position="499"/>
    </location>
</feature>
<dbReference type="InterPro" id="IPR050360">
    <property type="entry name" value="MFS_Sugar_Transporters"/>
</dbReference>
<dbReference type="SUPFAM" id="SSF103473">
    <property type="entry name" value="MFS general substrate transporter"/>
    <property type="match status" value="1"/>
</dbReference>
<evidence type="ECO:0000256" key="4">
    <source>
        <dbReference type="ARBA" id="ARBA00022989"/>
    </source>
</evidence>
<feature type="transmembrane region" description="Helical" evidence="6">
    <location>
        <begin position="161"/>
        <end position="184"/>
    </location>
</feature>
<protein>
    <recommendedName>
        <fullName evidence="7">Major facilitator superfamily (MFS) profile domain-containing protein</fullName>
    </recommendedName>
</protein>
<evidence type="ECO:0000256" key="6">
    <source>
        <dbReference type="SAM" id="Phobius"/>
    </source>
</evidence>
<dbReference type="FunFam" id="1.20.1250.20:FF:000078">
    <property type="entry name" value="MFS maltose transporter, putative"/>
    <property type="match status" value="1"/>
</dbReference>
<feature type="transmembrane region" description="Helical" evidence="6">
    <location>
        <begin position="196"/>
        <end position="217"/>
    </location>
</feature>
<evidence type="ECO:0000313" key="8">
    <source>
        <dbReference type="EMBL" id="KAG7528229.1"/>
    </source>
</evidence>
<dbReference type="Proteomes" id="UP000812966">
    <property type="component" value="Unassembled WGS sequence"/>
</dbReference>
<dbReference type="InterPro" id="IPR036259">
    <property type="entry name" value="MFS_trans_sf"/>
</dbReference>
<dbReference type="PANTHER" id="PTHR48022">
    <property type="entry name" value="PLASTIDIC GLUCOSE TRANSPORTER 4"/>
    <property type="match status" value="1"/>
</dbReference>
<evidence type="ECO:0000256" key="5">
    <source>
        <dbReference type="ARBA" id="ARBA00023136"/>
    </source>
</evidence>
<comment type="caution">
    <text evidence="8">The sequence shown here is derived from an EMBL/GenBank/DDBJ whole genome shotgun (WGS) entry which is preliminary data.</text>
</comment>
<feature type="transmembrane region" description="Helical" evidence="6">
    <location>
        <begin position="52"/>
        <end position="71"/>
    </location>
</feature>
<dbReference type="InterPro" id="IPR005828">
    <property type="entry name" value="MFS_sugar_transport-like"/>
</dbReference>
<feature type="transmembrane region" description="Helical" evidence="6">
    <location>
        <begin position="229"/>
        <end position="254"/>
    </location>
</feature>
<dbReference type="GO" id="GO:0016020">
    <property type="term" value="C:membrane"/>
    <property type="evidence" value="ECO:0007669"/>
    <property type="project" value="UniProtKB-SubCell"/>
</dbReference>
<feature type="transmembrane region" description="Helical" evidence="6">
    <location>
        <begin position="380"/>
        <end position="399"/>
    </location>
</feature>
<dbReference type="InterPro" id="IPR020846">
    <property type="entry name" value="MFS_dom"/>
</dbReference>
<feature type="transmembrane region" description="Helical" evidence="6">
    <location>
        <begin position="136"/>
        <end position="155"/>
    </location>
</feature>
<reference evidence="8" key="1">
    <citation type="submission" date="2020-04" db="EMBL/GenBank/DDBJ databases">
        <title>Analysis of mating type loci in Filobasidium floriforme.</title>
        <authorList>
            <person name="Nowrousian M."/>
        </authorList>
    </citation>
    <scope>NUCLEOTIDE SEQUENCE</scope>
    <source>
        <strain evidence="8">CBS 6242</strain>
    </source>
</reference>
<evidence type="ECO:0000256" key="2">
    <source>
        <dbReference type="ARBA" id="ARBA00010992"/>
    </source>
</evidence>
<keyword evidence="3 6" id="KW-0812">Transmembrane</keyword>
<sequence>MSAPLTQDNIDSKVEVDDHIEDLKENPQAQPGANILPSGVAALTTRQAMRRFWRLLLIGFSVSVSGMYLGFTLTIPGSIIVNQGFIDQFGTVRNAETGKLELNAVHVSIWGGTNFAVQVLLQMLSPITADRFGLRPNMYIFTFFMLLAIIVEIVAKDWKAFLAAKILAGMSAGFIGTTIMSYISEITISQLRGPHLSAFSFFFAFGQLMAAVGLQVLETTTPDKYLNAFYSEFAIFGIWLAILVCLPESPVWLCKMGREEKSKKAMRRLVGNVRDYDIDHEYLVMKHHLAESQALMEKSSKLGWIACFKGTNLRRTLISTIPFSMQNFVGGPLVLGYTVYFFSLAGVEDAFQANLIIFCILVSAILASFYFVEKVGRRPLLIYGGAIMAICDIVIGVIGTVELSSKTGTGLIVVSVVWVIAYAMSVAPIGYVAIVENSTPMLRAKTAGIAAVLQSLSGVIFNYTVPIMLSEQQANWGAKTGYFFGGLAVLFTILVWFTVPETQGRTYEELDELYERRLPAWRFKSAKTLKDDQMVDQE</sequence>
<dbReference type="PROSITE" id="PS00217">
    <property type="entry name" value="SUGAR_TRANSPORT_2"/>
    <property type="match status" value="1"/>
</dbReference>
<accession>A0A8K0NQK1</accession>
<dbReference type="PROSITE" id="PS00216">
    <property type="entry name" value="SUGAR_TRANSPORT_1"/>
    <property type="match status" value="1"/>
</dbReference>
<keyword evidence="5 6" id="KW-0472">Membrane</keyword>
<evidence type="ECO:0000256" key="1">
    <source>
        <dbReference type="ARBA" id="ARBA00004141"/>
    </source>
</evidence>
<gene>
    <name evidence="8" type="ORF">FFLO_06318</name>
</gene>
<dbReference type="AlphaFoldDB" id="A0A8K0NQK1"/>
<evidence type="ECO:0000259" key="7">
    <source>
        <dbReference type="PROSITE" id="PS50850"/>
    </source>
</evidence>
<dbReference type="PANTHER" id="PTHR48022:SF68">
    <property type="entry name" value="MAJOR FACILITATOR SUPERFAMILY (MFS) PROFILE DOMAIN-CONTAINING PROTEIN-RELATED"/>
    <property type="match status" value="1"/>
</dbReference>
<dbReference type="EMBL" id="JABELV010000197">
    <property type="protein sequence ID" value="KAG7528229.1"/>
    <property type="molecule type" value="Genomic_DNA"/>
</dbReference>
<proteinExistence type="inferred from homology"/>
<name>A0A8K0NQK1_9TREE</name>
<comment type="subcellular location">
    <subcellularLocation>
        <location evidence="1">Membrane</location>
        <topology evidence="1">Multi-pass membrane protein</topology>
    </subcellularLocation>
</comment>
<dbReference type="Pfam" id="PF00083">
    <property type="entry name" value="Sugar_tr"/>
    <property type="match status" value="1"/>
</dbReference>
<feature type="transmembrane region" description="Helical" evidence="6">
    <location>
        <begin position="353"/>
        <end position="373"/>
    </location>
</feature>
<organism evidence="8 9">
    <name type="scientific">Filobasidium floriforme</name>
    <dbReference type="NCBI Taxonomy" id="5210"/>
    <lineage>
        <taxon>Eukaryota</taxon>
        <taxon>Fungi</taxon>
        <taxon>Dikarya</taxon>
        <taxon>Basidiomycota</taxon>
        <taxon>Agaricomycotina</taxon>
        <taxon>Tremellomycetes</taxon>
        <taxon>Filobasidiales</taxon>
        <taxon>Filobasidiaceae</taxon>
        <taxon>Filobasidium</taxon>
    </lineage>
</organism>
<feature type="transmembrane region" description="Helical" evidence="6">
    <location>
        <begin position="328"/>
        <end position="347"/>
    </location>
</feature>
<dbReference type="GO" id="GO:0005351">
    <property type="term" value="F:carbohydrate:proton symporter activity"/>
    <property type="evidence" value="ECO:0007669"/>
    <property type="project" value="TreeGrafter"/>
</dbReference>
<keyword evidence="4 6" id="KW-1133">Transmembrane helix</keyword>
<feature type="domain" description="Major facilitator superfamily (MFS) profile" evidence="7">
    <location>
        <begin position="58"/>
        <end position="503"/>
    </location>
</feature>
<keyword evidence="9" id="KW-1185">Reference proteome</keyword>
<dbReference type="PROSITE" id="PS50850">
    <property type="entry name" value="MFS"/>
    <property type="match status" value="1"/>
</dbReference>
<feature type="transmembrane region" description="Helical" evidence="6">
    <location>
        <begin position="104"/>
        <end position="124"/>
    </location>
</feature>
<dbReference type="InterPro" id="IPR005829">
    <property type="entry name" value="Sugar_transporter_CS"/>
</dbReference>
<evidence type="ECO:0000256" key="3">
    <source>
        <dbReference type="ARBA" id="ARBA00022692"/>
    </source>
</evidence>
<dbReference type="Gene3D" id="1.20.1250.20">
    <property type="entry name" value="MFS general substrate transporter like domains"/>
    <property type="match status" value="1"/>
</dbReference>
<evidence type="ECO:0000313" key="9">
    <source>
        <dbReference type="Proteomes" id="UP000812966"/>
    </source>
</evidence>